<evidence type="ECO:0000313" key="2">
    <source>
        <dbReference type="Proteomes" id="UP001207468"/>
    </source>
</evidence>
<comment type="caution">
    <text evidence="1">The sequence shown here is derived from an EMBL/GenBank/DDBJ whole genome shotgun (WGS) entry which is preliminary data.</text>
</comment>
<dbReference type="Proteomes" id="UP001207468">
    <property type="component" value="Unassembled WGS sequence"/>
</dbReference>
<name>A0ACC0TXA7_9AGAM</name>
<gene>
    <name evidence="1" type="ORF">F5148DRAFT_1289525</name>
</gene>
<accession>A0ACC0TXA7</accession>
<evidence type="ECO:0000313" key="1">
    <source>
        <dbReference type="EMBL" id="KAI9452606.1"/>
    </source>
</evidence>
<protein>
    <submittedName>
        <fullName evidence="1">Transcriptional regulator, LysR family</fullName>
    </submittedName>
</protein>
<dbReference type="EMBL" id="JAGFNK010000331">
    <property type="protein sequence ID" value="KAI9452606.1"/>
    <property type="molecule type" value="Genomic_DNA"/>
</dbReference>
<keyword evidence="2" id="KW-1185">Reference proteome</keyword>
<reference evidence="1" key="1">
    <citation type="submission" date="2021-03" db="EMBL/GenBank/DDBJ databases">
        <title>Evolutionary priming and transition to the ectomycorrhizal habit in an iconic lineage of mushroom-forming fungi: is preadaptation a requirement?</title>
        <authorList>
            <consortium name="DOE Joint Genome Institute"/>
            <person name="Looney B.P."/>
            <person name="Miyauchi S."/>
            <person name="Morin E."/>
            <person name="Drula E."/>
            <person name="Courty P.E."/>
            <person name="Chicoki N."/>
            <person name="Fauchery L."/>
            <person name="Kohler A."/>
            <person name="Kuo A."/>
            <person name="LaButti K."/>
            <person name="Pangilinan J."/>
            <person name="Lipzen A."/>
            <person name="Riley R."/>
            <person name="Andreopoulos W."/>
            <person name="He G."/>
            <person name="Johnson J."/>
            <person name="Barry K.W."/>
            <person name="Grigoriev I.V."/>
            <person name="Nagy L."/>
            <person name="Hibbett D."/>
            <person name="Henrissat B."/>
            <person name="Matheny P.B."/>
            <person name="Labbe J."/>
            <person name="Martin A.F."/>
        </authorList>
    </citation>
    <scope>NUCLEOTIDE SEQUENCE</scope>
    <source>
        <strain evidence="1">BPL698</strain>
    </source>
</reference>
<proteinExistence type="predicted"/>
<organism evidence="1 2">
    <name type="scientific">Russula earlei</name>
    <dbReference type="NCBI Taxonomy" id="71964"/>
    <lineage>
        <taxon>Eukaryota</taxon>
        <taxon>Fungi</taxon>
        <taxon>Dikarya</taxon>
        <taxon>Basidiomycota</taxon>
        <taxon>Agaricomycotina</taxon>
        <taxon>Agaricomycetes</taxon>
        <taxon>Russulales</taxon>
        <taxon>Russulaceae</taxon>
        <taxon>Russula</taxon>
    </lineage>
</organism>
<sequence length="317" mass="36289">MKNIGIQHFRLVHAIVKEGTLTKAAEMLYLTQSALSHQLKELEKELNIPVFYRKGRKLELTDEGTRFLDSADKILTELSLLESDLLHIRDGESGSLKIITQCYTAYHWLPRIIKYYKSVSPGIDIHVVSAATQQPLDFLLRGELDVAIVRNKIDNPSIHYEPIFEDRLYAVLSNNHPLAKKQSFSGSDFHDQDLFLHFIDPSSNSVPVIENLMKACQAKPRHLHRIHYTDAIIEMVNANMGITVLADWIIQPYLETRDIVIKPLPAEVAKRTWYAATCKHNVPIKNFLDCLKYHFSEMTMKISAEHPVERVPLQVAV</sequence>